<evidence type="ECO:0000256" key="1">
    <source>
        <dbReference type="SAM" id="Phobius"/>
    </source>
</evidence>
<proteinExistence type="predicted"/>
<accession>A0A9Q1CA42</accession>
<sequence length="524" mass="59501">MLVVATQWLKITMSDQAQLRIRSKSCVAISLITLLLLTSFVRPFFSSQSSISYTRFLKYILYVTTILLGGMYVWRRLVLDIEGSFNYDIKPELPFSKNDVNHHHDEVVIERTTMIRPRALFKSWKILVLSFLCLVVVGYVRMHSRAKNTFIGWFDTFCFTVIGFGAFLVFTLLVIDFVLIVFFCWKVVLSSLFRTCQVKETEYSLHLNTFLDDVVNNIGTPQKLFCLLKKNSDDLIKPVWKAAVVVATTIMVILYSLNCAHNVLKVTHYQIPVKTLPPALENFKIVQVCDFHIGPWLWREHVEKVVSKVNELQPDIIVIVGDLVDLTMDKVAEAIDPLKKIRANKGVFFVGGNHDYYLNDVDRLYSTLEGMGIKVLKNQNVKICQDNRVDNSCLILAGTEDISQGKSLNYHHSSRHSFSLSQTMKGVDTSKPVILLTHQPLAAHKTALSEFKVDLILSGHTHGGQFFPVSLIVYICVPYFQGLYHLKEGTYLYVSNGVGFWGIPMRLMAPPEVAVLSLVPHTLS</sequence>
<dbReference type="Pfam" id="PF00149">
    <property type="entry name" value="Metallophos"/>
    <property type="match status" value="1"/>
</dbReference>
<dbReference type="PANTHER" id="PTHR31302">
    <property type="entry name" value="TRANSMEMBRANE PROTEIN WITH METALLOPHOSPHOESTERASE DOMAIN-RELATED"/>
    <property type="match status" value="1"/>
</dbReference>
<feature type="transmembrane region" description="Helical" evidence="1">
    <location>
        <begin position="56"/>
        <end position="74"/>
    </location>
</feature>
<evidence type="ECO:0000313" key="3">
    <source>
        <dbReference type="EMBL" id="KAJ8041185.1"/>
    </source>
</evidence>
<dbReference type="Proteomes" id="UP001152320">
    <property type="component" value="Chromosome 5"/>
</dbReference>
<feature type="transmembrane region" description="Helical" evidence="1">
    <location>
        <begin position="239"/>
        <end position="257"/>
    </location>
</feature>
<dbReference type="Gene3D" id="3.60.21.10">
    <property type="match status" value="1"/>
</dbReference>
<dbReference type="InterPro" id="IPR051158">
    <property type="entry name" value="Metallophosphoesterase_sf"/>
</dbReference>
<evidence type="ECO:0000313" key="4">
    <source>
        <dbReference type="Proteomes" id="UP001152320"/>
    </source>
</evidence>
<name>A0A9Q1CA42_HOLLE</name>
<dbReference type="SUPFAM" id="SSF56300">
    <property type="entry name" value="Metallo-dependent phosphatases"/>
    <property type="match status" value="1"/>
</dbReference>
<gene>
    <name evidence="3" type="ORF">HOLleu_11925</name>
</gene>
<dbReference type="InterPro" id="IPR004843">
    <property type="entry name" value="Calcineurin-like_PHP"/>
</dbReference>
<dbReference type="EMBL" id="JAIZAY010000005">
    <property type="protein sequence ID" value="KAJ8041185.1"/>
    <property type="molecule type" value="Genomic_DNA"/>
</dbReference>
<dbReference type="OrthoDB" id="783096at2759"/>
<feature type="transmembrane region" description="Helical" evidence="1">
    <location>
        <begin position="124"/>
        <end position="142"/>
    </location>
</feature>
<organism evidence="3 4">
    <name type="scientific">Holothuria leucospilota</name>
    <name type="common">Black long sea cucumber</name>
    <name type="synonym">Mertensiothuria leucospilota</name>
    <dbReference type="NCBI Taxonomy" id="206669"/>
    <lineage>
        <taxon>Eukaryota</taxon>
        <taxon>Metazoa</taxon>
        <taxon>Echinodermata</taxon>
        <taxon>Eleutherozoa</taxon>
        <taxon>Echinozoa</taxon>
        <taxon>Holothuroidea</taxon>
        <taxon>Aspidochirotacea</taxon>
        <taxon>Aspidochirotida</taxon>
        <taxon>Holothuriidae</taxon>
        <taxon>Holothuria</taxon>
    </lineage>
</organism>
<keyword evidence="4" id="KW-1185">Reference proteome</keyword>
<protein>
    <submittedName>
        <fullName evidence="3">Transmembrane protein with metallophosphoesterase domain</fullName>
    </submittedName>
</protein>
<keyword evidence="1" id="KW-1133">Transmembrane helix</keyword>
<comment type="caution">
    <text evidence="3">The sequence shown here is derived from an EMBL/GenBank/DDBJ whole genome shotgun (WGS) entry which is preliminary data.</text>
</comment>
<dbReference type="AlphaFoldDB" id="A0A9Q1CA42"/>
<feature type="domain" description="Calcineurin-like phosphoesterase" evidence="2">
    <location>
        <begin position="284"/>
        <end position="463"/>
    </location>
</feature>
<dbReference type="GO" id="GO:0016787">
    <property type="term" value="F:hydrolase activity"/>
    <property type="evidence" value="ECO:0007669"/>
    <property type="project" value="InterPro"/>
</dbReference>
<feature type="transmembrane region" description="Helical" evidence="1">
    <location>
        <begin position="26"/>
        <end position="44"/>
    </location>
</feature>
<dbReference type="CDD" id="cd07385">
    <property type="entry name" value="MPP_YkuE_C"/>
    <property type="match status" value="1"/>
</dbReference>
<keyword evidence="1" id="KW-0472">Membrane</keyword>
<dbReference type="PANTHER" id="PTHR31302:SF0">
    <property type="entry name" value="TRANSMEMBRANE PROTEIN WITH METALLOPHOSPHOESTERASE DOMAIN"/>
    <property type="match status" value="1"/>
</dbReference>
<evidence type="ECO:0000259" key="2">
    <source>
        <dbReference type="Pfam" id="PF00149"/>
    </source>
</evidence>
<keyword evidence="1 3" id="KW-0812">Transmembrane</keyword>
<dbReference type="InterPro" id="IPR029052">
    <property type="entry name" value="Metallo-depent_PP-like"/>
</dbReference>
<reference evidence="3" key="1">
    <citation type="submission" date="2021-10" db="EMBL/GenBank/DDBJ databases">
        <title>Tropical sea cucumber genome reveals ecological adaptation and Cuvierian tubules defense mechanism.</title>
        <authorList>
            <person name="Chen T."/>
        </authorList>
    </citation>
    <scope>NUCLEOTIDE SEQUENCE</scope>
    <source>
        <strain evidence="3">Nanhai2018</strain>
        <tissue evidence="3">Muscle</tissue>
    </source>
</reference>
<feature type="transmembrane region" description="Helical" evidence="1">
    <location>
        <begin position="162"/>
        <end position="185"/>
    </location>
</feature>